<feature type="region of interest" description="Disordered" evidence="1">
    <location>
        <begin position="664"/>
        <end position="719"/>
    </location>
</feature>
<dbReference type="Gene3D" id="1.10.20.10">
    <property type="entry name" value="Histone, subunit A"/>
    <property type="match status" value="1"/>
</dbReference>
<feature type="compositionally biased region" description="Acidic residues" evidence="1">
    <location>
        <begin position="128"/>
        <end position="149"/>
    </location>
</feature>
<dbReference type="GO" id="GO:0046982">
    <property type="term" value="F:protein heterodimerization activity"/>
    <property type="evidence" value="ECO:0007669"/>
    <property type="project" value="InterPro"/>
</dbReference>
<dbReference type="SUPFAM" id="SSF46689">
    <property type="entry name" value="Homeodomain-like"/>
    <property type="match status" value="3"/>
</dbReference>
<feature type="region of interest" description="Disordered" evidence="1">
    <location>
        <begin position="541"/>
        <end position="572"/>
    </location>
</feature>
<dbReference type="GO" id="GO:0005634">
    <property type="term" value="C:nucleus"/>
    <property type="evidence" value="ECO:0007669"/>
    <property type="project" value="InterPro"/>
</dbReference>
<dbReference type="GO" id="GO:0000981">
    <property type="term" value="F:DNA-binding transcription factor activity, RNA polymerase II-specific"/>
    <property type="evidence" value="ECO:0007669"/>
    <property type="project" value="TreeGrafter"/>
</dbReference>
<dbReference type="Pfam" id="PF13921">
    <property type="entry name" value="Myb_DNA-bind_6"/>
    <property type="match status" value="2"/>
</dbReference>
<protein>
    <recommendedName>
        <fullName evidence="2">Myb-like domain-containing protein</fullName>
    </recommendedName>
</protein>
<feature type="region of interest" description="Disordered" evidence="1">
    <location>
        <begin position="106"/>
        <end position="155"/>
    </location>
</feature>
<feature type="compositionally biased region" description="Basic and acidic residues" evidence="1">
    <location>
        <begin position="1286"/>
        <end position="1298"/>
    </location>
</feature>
<dbReference type="Gene3D" id="1.10.10.60">
    <property type="entry name" value="Homeodomain-like"/>
    <property type="match status" value="3"/>
</dbReference>
<feature type="compositionally biased region" description="Polar residues" evidence="1">
    <location>
        <begin position="213"/>
        <end position="227"/>
    </location>
</feature>
<feature type="domain" description="Myb-like" evidence="2">
    <location>
        <begin position="460"/>
        <end position="510"/>
    </location>
</feature>
<dbReference type="PANTHER" id="PTHR45614">
    <property type="entry name" value="MYB PROTEIN-RELATED"/>
    <property type="match status" value="1"/>
</dbReference>
<dbReference type="Pfam" id="PF10384">
    <property type="entry name" value="Scm3"/>
    <property type="match status" value="1"/>
</dbReference>
<feature type="domain" description="Myb-like" evidence="2">
    <location>
        <begin position="735"/>
        <end position="778"/>
    </location>
</feature>
<feature type="region of interest" description="Disordered" evidence="1">
    <location>
        <begin position="394"/>
        <end position="465"/>
    </location>
</feature>
<feature type="compositionally biased region" description="Polar residues" evidence="1">
    <location>
        <begin position="260"/>
        <end position="270"/>
    </location>
</feature>
<dbReference type="InterPro" id="IPR001005">
    <property type="entry name" value="SANT/Myb"/>
</dbReference>
<feature type="region of interest" description="Disordered" evidence="1">
    <location>
        <begin position="1"/>
        <end position="22"/>
    </location>
</feature>
<proteinExistence type="predicted"/>
<feature type="region of interest" description="Disordered" evidence="1">
    <location>
        <begin position="260"/>
        <end position="320"/>
    </location>
</feature>
<evidence type="ECO:0000313" key="4">
    <source>
        <dbReference type="Proteomes" id="UP000800092"/>
    </source>
</evidence>
<dbReference type="InterPro" id="IPR009072">
    <property type="entry name" value="Histone-fold"/>
</dbReference>
<keyword evidence="4" id="KW-1185">Reference proteome</keyword>
<feature type="compositionally biased region" description="Polar residues" evidence="1">
    <location>
        <begin position="1244"/>
        <end position="1263"/>
    </location>
</feature>
<evidence type="ECO:0000259" key="2">
    <source>
        <dbReference type="PROSITE" id="PS50090"/>
    </source>
</evidence>
<feature type="domain" description="Myb-like" evidence="2">
    <location>
        <begin position="799"/>
        <end position="849"/>
    </location>
</feature>
<dbReference type="OrthoDB" id="2420608at2759"/>
<feature type="compositionally biased region" description="Polar residues" evidence="1">
    <location>
        <begin position="1272"/>
        <end position="1285"/>
    </location>
</feature>
<evidence type="ECO:0000256" key="1">
    <source>
        <dbReference type="SAM" id="MobiDB-lite"/>
    </source>
</evidence>
<feature type="compositionally biased region" description="Polar residues" evidence="1">
    <location>
        <begin position="1126"/>
        <end position="1137"/>
    </location>
</feature>
<feature type="region of interest" description="Disordered" evidence="1">
    <location>
        <begin position="850"/>
        <end position="874"/>
    </location>
</feature>
<feature type="compositionally biased region" description="Basic and acidic residues" evidence="1">
    <location>
        <begin position="1012"/>
        <end position="1025"/>
    </location>
</feature>
<feature type="compositionally biased region" description="Basic and acidic residues" evidence="1">
    <location>
        <begin position="408"/>
        <end position="430"/>
    </location>
</feature>
<dbReference type="InterPro" id="IPR018465">
    <property type="entry name" value="Scm3/HJURP"/>
</dbReference>
<feature type="region of interest" description="Disordered" evidence="1">
    <location>
        <begin position="1012"/>
        <end position="1137"/>
    </location>
</feature>
<dbReference type="InterPro" id="IPR009057">
    <property type="entry name" value="Homeodomain-like_sf"/>
</dbReference>
<feature type="region of interest" description="Disordered" evidence="1">
    <location>
        <begin position="175"/>
        <end position="227"/>
    </location>
</feature>
<dbReference type="EMBL" id="ML991798">
    <property type="protein sequence ID" value="KAF2234521.1"/>
    <property type="molecule type" value="Genomic_DNA"/>
</dbReference>
<dbReference type="CDD" id="cd00167">
    <property type="entry name" value="SANT"/>
    <property type="match status" value="4"/>
</dbReference>
<feature type="compositionally biased region" description="Polar residues" evidence="1">
    <location>
        <begin position="1170"/>
        <end position="1185"/>
    </location>
</feature>
<sequence>MANEQHETPPPRQPNSPNDWSELARKRYENDRRLEGTFSKIYEKYSRDFTNVGDEIDLETGEVVVDNGHLMHMKDERDVGNDQAHRFVRAFTANLLYEEPIVISDDDTQSESGWRTEESDCSTSSADELGDAYDGDEEGMDDHTEEDVDGLEKDSDFRNQIVNLTTKYLKSSLHLSNTAQRSSSNKRKAPRYSSDGGATRRQKLSNERRLDKSTGNGMESNRPSGHQQLFDERDVSELGQAIAKQVADFVDQRLHRSEHSGNLLSASAQKSAHRRERDDANLDQNFTQGPHANKKRKLISPQANKLAQQTQPTPERRSLWASSKPLTPAAEVRRVHAISKSRMAHMELSNQENDQEIPIDPTIIRESDELFRQNEQTHGTPNVEALNENVPLTERRTLGAEASYDSDTSIKDEPDYHSDLDGVDRADAYHEPQNSIEGGEAGGGAEYSANTKRRLEQSETPDTSTWRWTEEQDNLLLRLKNVENKDWPEIVQHFPSRSYRTIQQRYYNLMKPAREDNRLRQELERQRALNKKLMLENAAHRGIPPEDSVHEQQMQEHDDRDSPSSYLSANENLDDHNVIDPSLQVNSSMQAEGTVHIKTATESQEQGKGGEQPGNLSNHNVYPDPQDTNIDPLLLSWCTGQPQNQGDETRSAMVVEDELLEGSMENEAVSQDRNELDESQWETDVPLDQVSGEPKNREDSGPPPSIAKTKWPGQVNPLNNCRPDMRVGDAEHFKKWNSEDDRRLLELRYFQRHKWPDVAKHFPRRTYRSLQQRYYSLHKPDVYLGEDGSWKIKENSHDEDNGKPERWDKEDDELILHLRETERLPWEEIARKITNRSEISIQRRYLDLTSTTPTNQERVGRNPEENLAGSVGSAGESLRNEMRVQGWTNIELEQLRHWKEVAHMCWERIADKFPGRTTKNIRQRYYLLRDTPRIRDGDYLLPEDRADGNSLRPNKREQMSHQRAWESDEEWDLHRMRDVERKSWAEIREHFPYRTLGAVQLRYYTVARDLDKKAEQDQPTNEHRRVTFGPGNGSNTDATPQGSNEQPVITDETSSRVQPGTVLAPESSPSLADTANAMPPVSDEQQSYRRTRRNYNARRSVGRPAKKPREPPEPYMDQPWRPTPITPSSNNPHTNQPWMPTMMMQPLFPPKKSTDELLRAIVSKQAPVTPRQTPNQAWNPSSNREFSPIRRPVQHDSRSPSVIGASSATASPGLDQGEGHSAVEEAPITAKSSQNQLLDHAANKESSVSTNLSPLQPTFSEQLRNAAMSPDTIESFSDSRASSHSPESRARARSEKKICYKGSLCGDPASSALDDSGSEDELAT</sequence>
<feature type="region of interest" description="Disordered" evidence="1">
    <location>
        <begin position="939"/>
        <end position="963"/>
    </location>
</feature>
<feature type="compositionally biased region" description="Polar residues" evidence="1">
    <location>
        <begin position="1033"/>
        <end position="1058"/>
    </location>
</feature>
<feature type="region of interest" description="Disordered" evidence="1">
    <location>
        <begin position="601"/>
        <end position="650"/>
    </location>
</feature>
<name>A0A6A6H9M6_VIRVR</name>
<feature type="compositionally biased region" description="Polar residues" evidence="1">
    <location>
        <begin position="301"/>
        <end position="313"/>
    </location>
</feature>
<dbReference type="Proteomes" id="UP000800092">
    <property type="component" value="Unassembled WGS sequence"/>
</dbReference>
<feature type="compositionally biased region" description="Basic and acidic residues" evidence="1">
    <location>
        <begin position="954"/>
        <end position="963"/>
    </location>
</feature>
<dbReference type="PROSITE" id="PS50090">
    <property type="entry name" value="MYB_LIKE"/>
    <property type="match status" value="3"/>
</dbReference>
<gene>
    <name evidence="3" type="ORF">EV356DRAFT_532830</name>
</gene>
<accession>A0A6A6H9M6</accession>
<dbReference type="SMART" id="SM00717">
    <property type="entry name" value="SANT"/>
    <property type="match status" value="5"/>
</dbReference>
<reference evidence="3" key="1">
    <citation type="journal article" date="2020" name="Stud. Mycol.">
        <title>101 Dothideomycetes genomes: a test case for predicting lifestyles and emergence of pathogens.</title>
        <authorList>
            <person name="Haridas S."/>
            <person name="Albert R."/>
            <person name="Binder M."/>
            <person name="Bloem J."/>
            <person name="Labutti K."/>
            <person name="Salamov A."/>
            <person name="Andreopoulos B."/>
            <person name="Baker S."/>
            <person name="Barry K."/>
            <person name="Bills G."/>
            <person name="Bluhm B."/>
            <person name="Cannon C."/>
            <person name="Castanera R."/>
            <person name="Culley D."/>
            <person name="Daum C."/>
            <person name="Ezra D."/>
            <person name="Gonzalez J."/>
            <person name="Henrissat B."/>
            <person name="Kuo A."/>
            <person name="Liang C."/>
            <person name="Lipzen A."/>
            <person name="Lutzoni F."/>
            <person name="Magnuson J."/>
            <person name="Mondo S."/>
            <person name="Nolan M."/>
            <person name="Ohm R."/>
            <person name="Pangilinan J."/>
            <person name="Park H.-J."/>
            <person name="Ramirez L."/>
            <person name="Alfaro M."/>
            <person name="Sun H."/>
            <person name="Tritt A."/>
            <person name="Yoshinaga Y."/>
            <person name="Zwiers L.-H."/>
            <person name="Turgeon B."/>
            <person name="Goodwin S."/>
            <person name="Spatafora J."/>
            <person name="Crous P."/>
            <person name="Grigoriev I."/>
        </authorList>
    </citation>
    <scope>NUCLEOTIDE SEQUENCE</scope>
    <source>
        <strain evidence="3">Tuck. ex Michener</strain>
    </source>
</reference>
<feature type="compositionally biased region" description="Basic residues" evidence="1">
    <location>
        <begin position="1089"/>
        <end position="1106"/>
    </location>
</feature>
<organism evidence="3 4">
    <name type="scientific">Viridothelium virens</name>
    <name type="common">Speckled blister lichen</name>
    <name type="synonym">Trypethelium virens</name>
    <dbReference type="NCBI Taxonomy" id="1048519"/>
    <lineage>
        <taxon>Eukaryota</taxon>
        <taxon>Fungi</taxon>
        <taxon>Dikarya</taxon>
        <taxon>Ascomycota</taxon>
        <taxon>Pezizomycotina</taxon>
        <taxon>Dothideomycetes</taxon>
        <taxon>Dothideomycetes incertae sedis</taxon>
        <taxon>Trypetheliales</taxon>
        <taxon>Trypetheliaceae</taxon>
        <taxon>Viridothelium</taxon>
    </lineage>
</organism>
<dbReference type="GO" id="GO:0000978">
    <property type="term" value="F:RNA polymerase II cis-regulatory region sequence-specific DNA binding"/>
    <property type="evidence" value="ECO:0007669"/>
    <property type="project" value="TreeGrafter"/>
</dbReference>
<dbReference type="GO" id="GO:0042393">
    <property type="term" value="F:histone binding"/>
    <property type="evidence" value="ECO:0007669"/>
    <property type="project" value="InterPro"/>
</dbReference>
<dbReference type="InterPro" id="IPR050560">
    <property type="entry name" value="MYB_TF"/>
</dbReference>
<feature type="region of interest" description="Disordered" evidence="1">
    <location>
        <begin position="1164"/>
        <end position="1324"/>
    </location>
</feature>
<feature type="compositionally biased region" description="Basic and acidic residues" evidence="1">
    <location>
        <begin position="543"/>
        <end position="562"/>
    </location>
</feature>
<evidence type="ECO:0000313" key="3">
    <source>
        <dbReference type="EMBL" id="KAF2234521.1"/>
    </source>
</evidence>